<dbReference type="AlphaFoldDB" id="A0A6S7H1H0"/>
<comment type="caution">
    <text evidence="1">The sequence shown here is derived from an EMBL/GenBank/DDBJ whole genome shotgun (WGS) entry which is preliminary data.</text>
</comment>
<evidence type="ECO:0000313" key="1">
    <source>
        <dbReference type="EMBL" id="CAB3990311.1"/>
    </source>
</evidence>
<reference evidence="1" key="1">
    <citation type="submission" date="2020-04" db="EMBL/GenBank/DDBJ databases">
        <authorList>
            <person name="Alioto T."/>
            <person name="Alioto T."/>
            <person name="Gomez Garrido J."/>
        </authorList>
    </citation>
    <scope>NUCLEOTIDE SEQUENCE</scope>
    <source>
        <strain evidence="1">A484AB</strain>
    </source>
</reference>
<keyword evidence="2" id="KW-1185">Reference proteome</keyword>
<organism evidence="1 2">
    <name type="scientific">Paramuricea clavata</name>
    <name type="common">Red gorgonian</name>
    <name type="synonym">Violescent sea-whip</name>
    <dbReference type="NCBI Taxonomy" id="317549"/>
    <lineage>
        <taxon>Eukaryota</taxon>
        <taxon>Metazoa</taxon>
        <taxon>Cnidaria</taxon>
        <taxon>Anthozoa</taxon>
        <taxon>Octocorallia</taxon>
        <taxon>Malacalcyonacea</taxon>
        <taxon>Plexauridae</taxon>
        <taxon>Paramuricea</taxon>
    </lineage>
</organism>
<name>A0A6S7H1H0_PARCT</name>
<protein>
    <submittedName>
        <fullName evidence="1">Uncharacterized protein</fullName>
    </submittedName>
</protein>
<proteinExistence type="predicted"/>
<dbReference type="EMBL" id="CACRXK020001639">
    <property type="protein sequence ID" value="CAB3990311.1"/>
    <property type="molecule type" value="Genomic_DNA"/>
</dbReference>
<evidence type="ECO:0000313" key="2">
    <source>
        <dbReference type="Proteomes" id="UP001152795"/>
    </source>
</evidence>
<gene>
    <name evidence="1" type="ORF">PACLA_8A081908</name>
</gene>
<dbReference type="Proteomes" id="UP001152795">
    <property type="component" value="Unassembled WGS sequence"/>
</dbReference>
<accession>A0A6S7H1H0</accession>
<sequence>MEVEVIDVNKQNHETVSCVVDGDMKCINEPEVCGHICNCTCSCTNRVVNAELEDLKLEMTILEPRLLSVTSKSDNESEIKLLRVKLKDLEAVIRHQDELIHVLNEDNSLFKSKLSSIVNFMLELSLINKEISSADKTTVHLNRNNIILTDNNDRGSAISVINNPAETTPCNGAQLENLNINNVSPINIEISSAVKTPTRMNENNATSMSIEIQSSKQTPRGYRINTSKKEKALVPCPFLKRKGHCHERSEM</sequence>